<dbReference type="EMBL" id="WHPN01000375">
    <property type="protein sequence ID" value="KAF4406259.1"/>
    <property type="molecule type" value="Genomic_DNA"/>
</dbReference>
<gene>
    <name evidence="2" type="ORF">GCU69_25760</name>
</gene>
<evidence type="ECO:0000313" key="2">
    <source>
        <dbReference type="EMBL" id="KAF4406259.1"/>
    </source>
</evidence>
<evidence type="ECO:0000313" key="3">
    <source>
        <dbReference type="Proteomes" id="UP000621266"/>
    </source>
</evidence>
<evidence type="ECO:0000256" key="1">
    <source>
        <dbReference type="SAM" id="SignalP"/>
    </source>
</evidence>
<organism evidence="2 3">
    <name type="scientific">Streptomyces lycii</name>
    <dbReference type="NCBI Taxonomy" id="2654337"/>
    <lineage>
        <taxon>Bacteria</taxon>
        <taxon>Bacillati</taxon>
        <taxon>Actinomycetota</taxon>
        <taxon>Actinomycetes</taxon>
        <taxon>Kitasatosporales</taxon>
        <taxon>Streptomycetaceae</taxon>
        <taxon>Streptomyces</taxon>
    </lineage>
</organism>
<dbReference type="RefSeq" id="WP_098753393.1">
    <property type="nucleotide sequence ID" value="NZ_WHPN01000375.1"/>
</dbReference>
<dbReference type="Gene3D" id="2.60.20.10">
    <property type="entry name" value="Crystallins"/>
    <property type="match status" value="1"/>
</dbReference>
<keyword evidence="3" id="KW-1185">Reference proteome</keyword>
<feature type="chain" id="PRO_5046457094" evidence="1">
    <location>
        <begin position="31"/>
        <end position="148"/>
    </location>
</feature>
<comment type="caution">
    <text evidence="2">The sequence shown here is derived from an EMBL/GenBank/DDBJ whole genome shotgun (WGS) entry which is preliminary data.</text>
</comment>
<sequence>MPSTPSRLRLAAAAAAALAATAFLPGTAAAAEPPNETKRGAGLTACPVDATCLYEFERFNLDEPRGGAIWAYYGSVFEIDWTANDKAQSVFNNTNNAVHLYDNGNFGGRCADLQAYSSEPRLTELVLNKRISSIATREQLACAPSRQT</sequence>
<dbReference type="Proteomes" id="UP000621266">
    <property type="component" value="Unassembled WGS sequence"/>
</dbReference>
<feature type="signal peptide" evidence="1">
    <location>
        <begin position="1"/>
        <end position="30"/>
    </location>
</feature>
<name>A0ABQ7FD09_9ACTN</name>
<proteinExistence type="predicted"/>
<accession>A0ABQ7FD09</accession>
<protein>
    <submittedName>
        <fullName evidence="2">Peptidase inhibitor family I36 protein</fullName>
    </submittedName>
</protein>
<dbReference type="Pfam" id="PF03995">
    <property type="entry name" value="Inhibitor_I36"/>
    <property type="match status" value="1"/>
</dbReference>
<keyword evidence="1" id="KW-0732">Signal</keyword>
<reference evidence="2 3" key="1">
    <citation type="submission" date="2019-10" db="EMBL/GenBank/DDBJ databases">
        <title>Streptomyces tenebrisbrunneis sp.nov., an endogenous actinomycete isolated from of Lycium ruthenicum.</title>
        <authorList>
            <person name="Ma L."/>
        </authorList>
    </citation>
    <scope>NUCLEOTIDE SEQUENCE [LARGE SCALE GENOMIC DNA]</scope>
    <source>
        <strain evidence="2 3">TRM 66187</strain>
    </source>
</reference>